<comment type="caution">
    <text evidence="2">The sequence shown here is derived from an EMBL/GenBank/DDBJ whole genome shotgun (WGS) entry which is preliminary data.</text>
</comment>
<evidence type="ECO:0000313" key="2">
    <source>
        <dbReference type="EMBL" id="GMG23795.1"/>
    </source>
</evidence>
<dbReference type="Pfam" id="PF11309">
    <property type="entry name" value="DUF3112"/>
    <property type="match status" value="1"/>
</dbReference>
<dbReference type="InterPro" id="IPR021460">
    <property type="entry name" value="DUF3112"/>
</dbReference>
<keyword evidence="1" id="KW-1133">Transmembrane helix</keyword>
<protein>
    <submittedName>
        <fullName evidence="2">Unnamed protein product</fullName>
    </submittedName>
</protein>
<feature type="transmembrane region" description="Helical" evidence="1">
    <location>
        <begin position="171"/>
        <end position="195"/>
    </location>
</feature>
<dbReference type="EMBL" id="BSXU01001101">
    <property type="protein sequence ID" value="GMG23795.1"/>
    <property type="molecule type" value="Genomic_DNA"/>
</dbReference>
<gene>
    <name evidence="2" type="ORF">Amon01_000284200</name>
</gene>
<feature type="transmembrane region" description="Helical" evidence="1">
    <location>
        <begin position="317"/>
        <end position="339"/>
    </location>
</feature>
<feature type="transmembrane region" description="Helical" evidence="1">
    <location>
        <begin position="65"/>
        <end position="89"/>
    </location>
</feature>
<feature type="transmembrane region" description="Helical" evidence="1">
    <location>
        <begin position="354"/>
        <end position="373"/>
    </location>
</feature>
<feature type="transmembrane region" description="Helical" evidence="1">
    <location>
        <begin position="127"/>
        <end position="150"/>
    </location>
</feature>
<name>A0A9W7DEJ6_AMBMO</name>
<feature type="transmembrane region" description="Helical" evidence="1">
    <location>
        <begin position="215"/>
        <end position="234"/>
    </location>
</feature>
<keyword evidence="3" id="KW-1185">Reference proteome</keyword>
<keyword evidence="1" id="KW-0812">Transmembrane</keyword>
<keyword evidence="1" id="KW-0472">Membrane</keyword>
<dbReference type="OrthoDB" id="3357002at2759"/>
<evidence type="ECO:0000256" key="1">
    <source>
        <dbReference type="SAM" id="Phobius"/>
    </source>
</evidence>
<proteinExistence type="predicted"/>
<dbReference type="AlphaFoldDB" id="A0A9W7DEJ6"/>
<dbReference type="Proteomes" id="UP001165063">
    <property type="component" value="Unassembled WGS sequence"/>
</dbReference>
<reference evidence="2" key="1">
    <citation type="submission" date="2023-04" db="EMBL/GenBank/DDBJ databases">
        <title>Ambrosiozyma monospora NBRC 1965.</title>
        <authorList>
            <person name="Ichikawa N."/>
            <person name="Sato H."/>
            <person name="Tonouchi N."/>
        </authorList>
    </citation>
    <scope>NUCLEOTIDE SEQUENCE</scope>
    <source>
        <strain evidence="2">NBRC 1965</strain>
    </source>
</reference>
<dbReference type="PANTHER" id="PTHR35184">
    <property type="entry name" value="YALI0C10208P"/>
    <property type="match status" value="1"/>
</dbReference>
<feature type="transmembrane region" description="Helical" evidence="1">
    <location>
        <begin position="96"/>
        <end position="115"/>
    </location>
</feature>
<organism evidence="2 3">
    <name type="scientific">Ambrosiozyma monospora</name>
    <name type="common">Yeast</name>
    <name type="synonym">Endomycopsis monosporus</name>
    <dbReference type="NCBI Taxonomy" id="43982"/>
    <lineage>
        <taxon>Eukaryota</taxon>
        <taxon>Fungi</taxon>
        <taxon>Dikarya</taxon>
        <taxon>Ascomycota</taxon>
        <taxon>Saccharomycotina</taxon>
        <taxon>Pichiomycetes</taxon>
        <taxon>Pichiales</taxon>
        <taxon>Pichiaceae</taxon>
        <taxon>Ambrosiozyma</taxon>
    </lineage>
</organism>
<dbReference type="PANTHER" id="PTHR35184:SF1">
    <property type="entry name" value="INTEGRAL MEMBRANE PROTEIN"/>
    <property type="match status" value="1"/>
</dbReference>
<evidence type="ECO:0000313" key="3">
    <source>
        <dbReference type="Proteomes" id="UP001165063"/>
    </source>
</evidence>
<sequence>MSTLAPLIKKLTNGAADGTGIVKLVGLTQNMLKLKDPHDIPSVLIKMVEGEQQAQFGSYPDHKDIAPSAVFLAIFAVLFLAHTTVFAINYRRGHKFFLSLGFAFYCTLRWLGFALRLTWAKDLLKLHIGITGTVLTILATVFIASFNLVLAQRIFTWRHPVFGNSKLFWTLMYTLYSIVVAVVAMTIVAGTVPYLYFLSRSHYDMCRNVVKVTSILITLYSLLAIILVVAAYAIPAHQKDKDALVFQPFWIKSFKPTYFVQKGADKECEDQFAAKFANDPREPKRTMLGGSLGKSAELEEFLGSGDAKFSANHNVSILIIATTTILVFVGALMRCIAMFEDKTYATQNNIHKPVVMYVVWGAFETIANILYLVGRVDLRFYRPDSFKRGAIAPVDTVSNEVVEDKDEKSRSMNSSEDV</sequence>
<accession>A0A9W7DEJ6</accession>